<dbReference type="PANTHER" id="PTHR30282:SF0">
    <property type="entry name" value="P-AMINOBENZOYL-GLUTAMATE TRANSPORT PROTEIN"/>
    <property type="match status" value="1"/>
</dbReference>
<dbReference type="EMBL" id="FMUN01000003">
    <property type="protein sequence ID" value="SCY16175.1"/>
    <property type="molecule type" value="Genomic_DNA"/>
</dbReference>
<dbReference type="PANTHER" id="PTHR30282">
    <property type="entry name" value="P-AMINOBENZOYL GLUTAMATE TRANSPORTER"/>
    <property type="match status" value="1"/>
</dbReference>
<feature type="transmembrane region" description="Helical" evidence="1">
    <location>
        <begin position="167"/>
        <end position="187"/>
    </location>
</feature>
<feature type="transmembrane region" description="Helical" evidence="1">
    <location>
        <begin position="306"/>
        <end position="328"/>
    </location>
</feature>
<dbReference type="OrthoDB" id="3314392at2"/>
<dbReference type="GO" id="GO:0015558">
    <property type="term" value="F:secondary active p-aminobenzoyl-glutamate transmembrane transporter activity"/>
    <property type="evidence" value="ECO:0007669"/>
    <property type="project" value="InterPro"/>
</dbReference>
<proteinExistence type="predicted"/>
<gene>
    <name evidence="2" type="ORF">SAMN05661077_1397</name>
</gene>
<feature type="transmembrane region" description="Helical" evidence="1">
    <location>
        <begin position="215"/>
        <end position="234"/>
    </location>
</feature>
<sequence length="517" mass="53940">MSAGPQTGEHGWLAVLERLGNRLPEPATLFFLGTLVVLAVSQVAESGGWAVEKTVTGENGPTTETVAARGVLDSGGLWWLFSSMVENFVTFPPLGLVLVAMLGIGLAERTGLLPALIERSLGGVAPGLVTPALLLVGILSSLTLDAGYVVLPPLAAALYASQGRSPLAGIAVAFAGVSAGFSANLVITGLDPMLAGLSTAGARILDPDYRVAVTANWWFMIASTILLPLAGWWVTRRFVEPRLGTRGLEQAEQEGGQRAHRTDRGVEAAALRSAGWALALTLGAMAALVLVPGAPLHGEGARFARWVEAIVPILLILFLIPAVAYGVHAGAIRSDRDAAGLMGRTMADMGPYIVLAFFAAQFIEAFRYSRLGEMLAIVGGDLLASLSLPATVLMAAFVLVTVVGNLFIGSASAKYAFFAPVFVPMFMQAGISPELTQAAYRVGDSVSNVVTPLNPYMVIILSLMQRYVPGAGLGTLVATMLPYAVVFLLVWIGLLTVWVGAGWPLGPGAPLTVASLS</sequence>
<evidence type="ECO:0000313" key="2">
    <source>
        <dbReference type="EMBL" id="SCY16175.1"/>
    </source>
</evidence>
<feature type="transmembrane region" description="Helical" evidence="1">
    <location>
        <begin position="274"/>
        <end position="294"/>
    </location>
</feature>
<accession>A0A0P9GJ60</accession>
<dbReference type="PATRIC" id="fig|381306.5.peg.272"/>
<dbReference type="Pfam" id="PF03806">
    <property type="entry name" value="ABG_transport"/>
    <property type="match status" value="1"/>
</dbReference>
<reference evidence="3" key="1">
    <citation type="submission" date="2016-10" db="EMBL/GenBank/DDBJ databases">
        <authorList>
            <person name="Varghese N."/>
        </authorList>
    </citation>
    <scope>NUCLEOTIDE SEQUENCE [LARGE SCALE GENOMIC DNA]</scope>
    <source>
        <strain evidence="3">HL 19</strain>
    </source>
</reference>
<dbReference type="GO" id="GO:1902604">
    <property type="term" value="P:p-aminobenzoyl-glutamate transmembrane transport"/>
    <property type="evidence" value="ECO:0007669"/>
    <property type="project" value="InterPro"/>
</dbReference>
<protein>
    <submittedName>
        <fullName evidence="2">Aminobenzoyl-glutamate transport protein</fullName>
    </submittedName>
</protein>
<evidence type="ECO:0000256" key="1">
    <source>
        <dbReference type="SAM" id="Phobius"/>
    </source>
</evidence>
<feature type="transmembrane region" description="Helical" evidence="1">
    <location>
        <begin position="476"/>
        <end position="501"/>
    </location>
</feature>
<feature type="transmembrane region" description="Helical" evidence="1">
    <location>
        <begin position="88"/>
        <end position="107"/>
    </location>
</feature>
<feature type="transmembrane region" description="Helical" evidence="1">
    <location>
        <begin position="349"/>
        <end position="368"/>
    </location>
</feature>
<name>A0A0P9GJ60_9GAMM</name>
<feature type="transmembrane region" description="Helical" evidence="1">
    <location>
        <begin position="388"/>
        <end position="408"/>
    </location>
</feature>
<evidence type="ECO:0000313" key="3">
    <source>
        <dbReference type="Proteomes" id="UP000183104"/>
    </source>
</evidence>
<feature type="transmembrane region" description="Helical" evidence="1">
    <location>
        <begin position="415"/>
        <end position="433"/>
    </location>
</feature>
<organism evidence="2 3">
    <name type="scientific">Thiohalorhabdus denitrificans</name>
    <dbReference type="NCBI Taxonomy" id="381306"/>
    <lineage>
        <taxon>Bacteria</taxon>
        <taxon>Pseudomonadati</taxon>
        <taxon>Pseudomonadota</taxon>
        <taxon>Gammaproteobacteria</taxon>
        <taxon>Thiohalorhabdales</taxon>
        <taxon>Thiohalorhabdaceae</taxon>
        <taxon>Thiohalorhabdus</taxon>
    </lineage>
</organism>
<dbReference type="InterPro" id="IPR004697">
    <property type="entry name" value="AbgT"/>
</dbReference>
<feature type="transmembrane region" description="Helical" evidence="1">
    <location>
        <begin position="127"/>
        <end position="160"/>
    </location>
</feature>
<dbReference type="AlphaFoldDB" id="A0A0P9GJ60"/>
<dbReference type="Proteomes" id="UP000183104">
    <property type="component" value="Unassembled WGS sequence"/>
</dbReference>
<keyword evidence="1" id="KW-1133">Transmembrane helix</keyword>
<keyword evidence="1" id="KW-0472">Membrane</keyword>
<keyword evidence="3" id="KW-1185">Reference proteome</keyword>
<keyword evidence="1" id="KW-0812">Transmembrane</keyword>